<dbReference type="Pfam" id="PF00069">
    <property type="entry name" value="Pkinase"/>
    <property type="match status" value="1"/>
</dbReference>
<comment type="catalytic activity">
    <reaction evidence="18">
        <text>L-threonyl-[protein] + ATP = O-phospho-L-threonyl-[protein] + ADP + H(+)</text>
        <dbReference type="Rhea" id="RHEA:46608"/>
        <dbReference type="Rhea" id="RHEA-COMP:11060"/>
        <dbReference type="Rhea" id="RHEA-COMP:11605"/>
        <dbReference type="ChEBI" id="CHEBI:15378"/>
        <dbReference type="ChEBI" id="CHEBI:30013"/>
        <dbReference type="ChEBI" id="CHEBI:30616"/>
        <dbReference type="ChEBI" id="CHEBI:61977"/>
        <dbReference type="ChEBI" id="CHEBI:456216"/>
        <dbReference type="EC" id="2.7.11.1"/>
    </reaction>
</comment>
<dbReference type="InterPro" id="IPR000719">
    <property type="entry name" value="Prot_kinase_dom"/>
</dbReference>
<keyword evidence="6" id="KW-0433">Leucine-rich repeat</keyword>
<evidence type="ECO:0000256" key="1">
    <source>
        <dbReference type="ARBA" id="ARBA00004162"/>
    </source>
</evidence>
<dbReference type="PROSITE" id="PS50011">
    <property type="entry name" value="PROTEIN_KINASE_DOM"/>
    <property type="match status" value="1"/>
</dbReference>
<evidence type="ECO:0000256" key="2">
    <source>
        <dbReference type="ARBA" id="ARBA00012513"/>
    </source>
</evidence>
<dbReference type="SUPFAM" id="SSF56112">
    <property type="entry name" value="Protein kinase-like (PK-like)"/>
    <property type="match status" value="1"/>
</dbReference>
<comment type="similarity">
    <text evidence="21">Belongs to the protein kinase superfamily.</text>
</comment>
<evidence type="ECO:0000256" key="7">
    <source>
        <dbReference type="ARBA" id="ARBA00022679"/>
    </source>
</evidence>
<dbReference type="InterPro" id="IPR051564">
    <property type="entry name" value="LRR_receptor-like_kinase"/>
</dbReference>
<evidence type="ECO:0000256" key="4">
    <source>
        <dbReference type="ARBA" id="ARBA00022527"/>
    </source>
</evidence>
<evidence type="ECO:0000256" key="6">
    <source>
        <dbReference type="ARBA" id="ARBA00022614"/>
    </source>
</evidence>
<organism evidence="23 24">
    <name type="scientific">Nyssa sinensis</name>
    <dbReference type="NCBI Taxonomy" id="561372"/>
    <lineage>
        <taxon>Eukaryota</taxon>
        <taxon>Viridiplantae</taxon>
        <taxon>Streptophyta</taxon>
        <taxon>Embryophyta</taxon>
        <taxon>Tracheophyta</taxon>
        <taxon>Spermatophyta</taxon>
        <taxon>Magnoliopsida</taxon>
        <taxon>eudicotyledons</taxon>
        <taxon>Gunneridae</taxon>
        <taxon>Pentapetalae</taxon>
        <taxon>asterids</taxon>
        <taxon>Cornales</taxon>
        <taxon>Nyssaceae</taxon>
        <taxon>Nyssa</taxon>
    </lineage>
</organism>
<keyword evidence="15" id="KW-0472">Membrane</keyword>
<evidence type="ECO:0000256" key="14">
    <source>
        <dbReference type="ARBA" id="ARBA00022989"/>
    </source>
</evidence>
<proteinExistence type="inferred from homology"/>
<dbReference type="PROSITE" id="PS00107">
    <property type="entry name" value="PROTEIN_KINASE_ATP"/>
    <property type="match status" value="1"/>
</dbReference>
<evidence type="ECO:0000256" key="9">
    <source>
        <dbReference type="ARBA" id="ARBA00022729"/>
    </source>
</evidence>
<keyword evidence="13 20" id="KW-0067">ATP-binding</keyword>
<keyword evidence="14" id="KW-1133">Transmembrane helix</keyword>
<evidence type="ECO:0000256" key="5">
    <source>
        <dbReference type="ARBA" id="ARBA00022553"/>
    </source>
</evidence>
<evidence type="ECO:0000256" key="17">
    <source>
        <dbReference type="ARBA" id="ARBA00023180"/>
    </source>
</evidence>
<evidence type="ECO:0000256" key="3">
    <source>
        <dbReference type="ARBA" id="ARBA00022475"/>
    </source>
</evidence>
<evidence type="ECO:0000256" key="21">
    <source>
        <dbReference type="RuleBase" id="RU000304"/>
    </source>
</evidence>
<dbReference type="Gene3D" id="3.30.200.20">
    <property type="entry name" value="Phosphorylase Kinase, domain 1"/>
    <property type="match status" value="1"/>
</dbReference>
<comment type="subcellular location">
    <subcellularLocation>
        <location evidence="1">Cell membrane</location>
        <topology evidence="1">Single-pass membrane protein</topology>
    </subcellularLocation>
</comment>
<dbReference type="PROSITE" id="PS00108">
    <property type="entry name" value="PROTEIN_KINASE_ST"/>
    <property type="match status" value="1"/>
</dbReference>
<dbReference type="InterPro" id="IPR017441">
    <property type="entry name" value="Protein_kinase_ATP_BS"/>
</dbReference>
<dbReference type="InterPro" id="IPR011009">
    <property type="entry name" value="Kinase-like_dom_sf"/>
</dbReference>
<keyword evidence="12" id="KW-0418">Kinase</keyword>
<keyword evidence="4 21" id="KW-0723">Serine/threonine-protein kinase</keyword>
<keyword evidence="3" id="KW-1003">Cell membrane</keyword>
<evidence type="ECO:0000256" key="8">
    <source>
        <dbReference type="ARBA" id="ARBA00022692"/>
    </source>
</evidence>
<feature type="binding site" evidence="20">
    <location>
        <position position="72"/>
    </location>
    <ligand>
        <name>ATP</name>
        <dbReference type="ChEBI" id="CHEBI:30616"/>
    </ligand>
</feature>
<evidence type="ECO:0000313" key="23">
    <source>
        <dbReference type="EMBL" id="KAA8539436.1"/>
    </source>
</evidence>
<evidence type="ECO:0000256" key="13">
    <source>
        <dbReference type="ARBA" id="ARBA00022840"/>
    </source>
</evidence>
<keyword evidence="17" id="KW-0325">Glycoprotein</keyword>
<dbReference type="GO" id="GO:0005886">
    <property type="term" value="C:plasma membrane"/>
    <property type="evidence" value="ECO:0007669"/>
    <property type="project" value="UniProtKB-SubCell"/>
</dbReference>
<dbReference type="GO" id="GO:0004674">
    <property type="term" value="F:protein serine/threonine kinase activity"/>
    <property type="evidence" value="ECO:0007669"/>
    <property type="project" value="UniProtKB-KW"/>
</dbReference>
<evidence type="ECO:0000313" key="24">
    <source>
        <dbReference type="Proteomes" id="UP000325577"/>
    </source>
</evidence>
<evidence type="ECO:0000256" key="15">
    <source>
        <dbReference type="ARBA" id="ARBA00023136"/>
    </source>
</evidence>
<protein>
    <recommendedName>
        <fullName evidence="2">non-specific serine/threonine protein kinase</fullName>
        <ecNumber evidence="2">2.7.11.1</ecNumber>
    </recommendedName>
</protein>
<keyword evidence="24" id="KW-1185">Reference proteome</keyword>
<evidence type="ECO:0000256" key="16">
    <source>
        <dbReference type="ARBA" id="ARBA00023170"/>
    </source>
</evidence>
<keyword evidence="8" id="KW-0812">Transmembrane</keyword>
<keyword evidence="10" id="KW-0677">Repeat</keyword>
<dbReference type="AlphaFoldDB" id="A0A5J5BAM9"/>
<evidence type="ECO:0000256" key="10">
    <source>
        <dbReference type="ARBA" id="ARBA00022737"/>
    </source>
</evidence>
<gene>
    <name evidence="23" type="ORF">F0562_026128</name>
</gene>
<dbReference type="Proteomes" id="UP000325577">
    <property type="component" value="Linkage Group LG14"/>
</dbReference>
<evidence type="ECO:0000256" key="18">
    <source>
        <dbReference type="ARBA" id="ARBA00047899"/>
    </source>
</evidence>
<dbReference type="SMART" id="SM00220">
    <property type="entry name" value="S_TKc"/>
    <property type="match status" value="1"/>
</dbReference>
<dbReference type="PANTHER" id="PTHR48055">
    <property type="entry name" value="LEUCINE-RICH REPEAT RECEPTOR PROTEIN KINASE EMS1"/>
    <property type="match status" value="1"/>
</dbReference>
<reference evidence="23 24" key="1">
    <citation type="submission" date="2019-09" db="EMBL/GenBank/DDBJ databases">
        <title>A chromosome-level genome assembly of the Chinese tupelo Nyssa sinensis.</title>
        <authorList>
            <person name="Yang X."/>
            <person name="Kang M."/>
            <person name="Yang Y."/>
            <person name="Xiong H."/>
            <person name="Wang M."/>
            <person name="Zhang Z."/>
            <person name="Wang Z."/>
            <person name="Wu H."/>
            <person name="Ma T."/>
            <person name="Liu J."/>
            <person name="Xi Z."/>
        </authorList>
    </citation>
    <scope>NUCLEOTIDE SEQUENCE [LARGE SCALE GENOMIC DNA]</scope>
    <source>
        <strain evidence="23">J267</strain>
        <tissue evidence="23">Leaf</tissue>
    </source>
</reference>
<keyword evidence="9" id="KW-0732">Signal</keyword>
<keyword evidence="16" id="KW-0675">Receptor</keyword>
<dbReference type="FunFam" id="1.10.510.10:FF:000358">
    <property type="entry name" value="Putative leucine-rich repeat receptor-like serine/threonine-protein kinase"/>
    <property type="match status" value="1"/>
</dbReference>
<dbReference type="EC" id="2.7.11.1" evidence="2"/>
<sequence>MVPSFLCACYKKKREDKFSEPLWDGSLLNLKISYEILFEATDGFSSTNLIGLGSFGSVYKGILPSGETVAIKVLDNQRQGASRSFMAEWEALGNIRHRNLVMLPTACSTFDFQGNRFKALIYQFMPNGNLESWLYSSSEPNNGLALNLHHRINIAIDVAHALEYLHHHCRKPIIHCDIKPSNVLLDGDMVAHLGDFGIAKFLPELPDPNQRNSIRTRGTAGYSPPEYGLGSDVSIKGDIYSYGILLLEMITRKKPTDPMFEDGLEHNFARVALPGILLLEVLTGKRPILDYDDDILDLHSFARKALPDRVIEIVDPILLKDIEKDSVKECLTSMVRIGVACSMESPQDRMEIKNVIRELNLIRNILQGTRKRPT</sequence>
<evidence type="ECO:0000256" key="12">
    <source>
        <dbReference type="ARBA" id="ARBA00022777"/>
    </source>
</evidence>
<evidence type="ECO:0000256" key="11">
    <source>
        <dbReference type="ARBA" id="ARBA00022741"/>
    </source>
</evidence>
<accession>A0A5J5BAM9</accession>
<keyword evidence="7" id="KW-0808">Transferase</keyword>
<keyword evidence="5" id="KW-0597">Phosphoprotein</keyword>
<dbReference type="GO" id="GO:0005524">
    <property type="term" value="F:ATP binding"/>
    <property type="evidence" value="ECO:0007669"/>
    <property type="project" value="UniProtKB-UniRule"/>
</dbReference>
<evidence type="ECO:0000259" key="22">
    <source>
        <dbReference type="PROSITE" id="PS50011"/>
    </source>
</evidence>
<dbReference type="OrthoDB" id="1103805at2759"/>
<evidence type="ECO:0000256" key="19">
    <source>
        <dbReference type="ARBA" id="ARBA00048679"/>
    </source>
</evidence>
<evidence type="ECO:0000256" key="20">
    <source>
        <dbReference type="PROSITE-ProRule" id="PRU10141"/>
    </source>
</evidence>
<dbReference type="Gene3D" id="1.10.510.10">
    <property type="entry name" value="Transferase(Phosphotransferase) domain 1"/>
    <property type="match status" value="2"/>
</dbReference>
<dbReference type="InterPro" id="IPR008271">
    <property type="entry name" value="Ser/Thr_kinase_AS"/>
</dbReference>
<dbReference type="EMBL" id="CM018037">
    <property type="protein sequence ID" value="KAA8539436.1"/>
    <property type="molecule type" value="Genomic_DNA"/>
</dbReference>
<keyword evidence="11 20" id="KW-0547">Nucleotide-binding</keyword>
<dbReference type="PANTHER" id="PTHR48055:SF55">
    <property type="entry name" value="PROTEIN KINASE DOMAIN-CONTAINING PROTEIN"/>
    <property type="match status" value="1"/>
</dbReference>
<name>A0A5J5BAM9_9ASTE</name>
<comment type="catalytic activity">
    <reaction evidence="19">
        <text>L-seryl-[protein] + ATP = O-phospho-L-seryl-[protein] + ADP + H(+)</text>
        <dbReference type="Rhea" id="RHEA:17989"/>
        <dbReference type="Rhea" id="RHEA-COMP:9863"/>
        <dbReference type="Rhea" id="RHEA-COMP:11604"/>
        <dbReference type="ChEBI" id="CHEBI:15378"/>
        <dbReference type="ChEBI" id="CHEBI:29999"/>
        <dbReference type="ChEBI" id="CHEBI:30616"/>
        <dbReference type="ChEBI" id="CHEBI:83421"/>
        <dbReference type="ChEBI" id="CHEBI:456216"/>
        <dbReference type="EC" id="2.7.11.1"/>
    </reaction>
</comment>
<feature type="domain" description="Protein kinase" evidence="22">
    <location>
        <begin position="44"/>
        <end position="361"/>
    </location>
</feature>